<dbReference type="PANTHER" id="PTHR38445">
    <property type="entry name" value="HTH-TYPE TRANSCRIPTIONAL REPRESSOR YTRA"/>
    <property type="match status" value="1"/>
</dbReference>
<dbReference type="Pfam" id="PF00392">
    <property type="entry name" value="GntR"/>
    <property type="match status" value="1"/>
</dbReference>
<comment type="caution">
    <text evidence="5">The sequence shown here is derived from an EMBL/GenBank/DDBJ whole genome shotgun (WGS) entry which is preliminary data.</text>
</comment>
<evidence type="ECO:0000256" key="2">
    <source>
        <dbReference type="ARBA" id="ARBA00023125"/>
    </source>
</evidence>
<evidence type="ECO:0000313" key="6">
    <source>
        <dbReference type="Proteomes" id="UP001595378"/>
    </source>
</evidence>
<keyword evidence="2" id="KW-0238">DNA-binding</keyword>
<organism evidence="5 6">
    <name type="scientific">Alteraurantiacibacter lauratis</name>
    <dbReference type="NCBI Taxonomy" id="2054627"/>
    <lineage>
        <taxon>Bacteria</taxon>
        <taxon>Pseudomonadati</taxon>
        <taxon>Pseudomonadota</taxon>
        <taxon>Alphaproteobacteria</taxon>
        <taxon>Sphingomonadales</taxon>
        <taxon>Erythrobacteraceae</taxon>
        <taxon>Alteraurantiacibacter</taxon>
    </lineage>
</organism>
<dbReference type="SMART" id="SM00345">
    <property type="entry name" value="HTH_GNTR"/>
    <property type="match status" value="1"/>
</dbReference>
<evidence type="ECO:0000256" key="1">
    <source>
        <dbReference type="ARBA" id="ARBA00023015"/>
    </source>
</evidence>
<protein>
    <submittedName>
        <fullName evidence="5">GntR family transcriptional regulator</fullName>
    </submittedName>
</protein>
<accession>A0ABV7EFP2</accession>
<dbReference type="PANTHER" id="PTHR38445:SF10">
    <property type="entry name" value="GNTR-FAMILY TRANSCRIPTIONAL REGULATOR"/>
    <property type="match status" value="1"/>
</dbReference>
<dbReference type="InterPro" id="IPR036388">
    <property type="entry name" value="WH-like_DNA-bd_sf"/>
</dbReference>
<dbReference type="InterPro" id="IPR036390">
    <property type="entry name" value="WH_DNA-bd_sf"/>
</dbReference>
<name>A0ABV7EFP2_9SPHN</name>
<feature type="domain" description="HTH gntR-type" evidence="4">
    <location>
        <begin position="6"/>
        <end position="74"/>
    </location>
</feature>
<evidence type="ECO:0000259" key="4">
    <source>
        <dbReference type="PROSITE" id="PS50949"/>
    </source>
</evidence>
<proteinExistence type="predicted"/>
<dbReference type="Proteomes" id="UP001595378">
    <property type="component" value="Unassembled WGS sequence"/>
</dbReference>
<evidence type="ECO:0000256" key="3">
    <source>
        <dbReference type="ARBA" id="ARBA00023163"/>
    </source>
</evidence>
<keyword evidence="6" id="KW-1185">Reference proteome</keyword>
<dbReference type="Gene3D" id="1.10.10.10">
    <property type="entry name" value="Winged helix-like DNA-binding domain superfamily/Winged helix DNA-binding domain"/>
    <property type="match status" value="1"/>
</dbReference>
<dbReference type="RefSeq" id="WP_336919100.1">
    <property type="nucleotide sequence ID" value="NZ_JBANRN010000008.1"/>
</dbReference>
<dbReference type="InterPro" id="IPR000524">
    <property type="entry name" value="Tscrpt_reg_HTH_GntR"/>
</dbReference>
<dbReference type="Gene3D" id="6.10.250.1220">
    <property type="match status" value="1"/>
</dbReference>
<keyword evidence="3" id="KW-0804">Transcription</keyword>
<reference evidence="6" key="1">
    <citation type="journal article" date="2019" name="Int. J. Syst. Evol. Microbiol.">
        <title>The Global Catalogue of Microorganisms (GCM) 10K type strain sequencing project: providing services to taxonomists for standard genome sequencing and annotation.</title>
        <authorList>
            <consortium name="The Broad Institute Genomics Platform"/>
            <consortium name="The Broad Institute Genome Sequencing Center for Infectious Disease"/>
            <person name="Wu L."/>
            <person name="Ma J."/>
        </authorList>
    </citation>
    <scope>NUCLEOTIDE SEQUENCE [LARGE SCALE GENOMIC DNA]</scope>
    <source>
        <strain evidence="6">KCTC 52606</strain>
    </source>
</reference>
<evidence type="ECO:0000313" key="5">
    <source>
        <dbReference type="EMBL" id="MFC3101480.1"/>
    </source>
</evidence>
<dbReference type="SUPFAM" id="SSF46785">
    <property type="entry name" value="Winged helix' DNA-binding domain"/>
    <property type="match status" value="1"/>
</dbReference>
<dbReference type="PROSITE" id="PS50949">
    <property type="entry name" value="HTH_GNTR"/>
    <property type="match status" value="1"/>
</dbReference>
<gene>
    <name evidence="5" type="ORF">ACFODK_11330</name>
</gene>
<dbReference type="EMBL" id="JBHRSU010000033">
    <property type="protein sequence ID" value="MFC3101480.1"/>
    <property type="molecule type" value="Genomic_DNA"/>
</dbReference>
<dbReference type="CDD" id="cd07377">
    <property type="entry name" value="WHTH_GntR"/>
    <property type="match status" value="1"/>
</dbReference>
<keyword evidence="1" id="KW-0805">Transcription regulation</keyword>
<sequence length="113" mass="12789">MMHESKPVYLRLRDKIAAAIIAGEYAEGSMLPSVRAFAAQQGANPLTVAKAYQQFQSDGFIRVQRGVGMFVNEGAAERLRAVERETFLHEEWPEIRRRIAQLELSLSDLLDRV</sequence>